<dbReference type="AlphaFoldDB" id="A0A1M4YBH3"/>
<dbReference type="STRING" id="1155689.SAMN05444278_1223"/>
<gene>
    <name evidence="2" type="ORF">SAMN05444278_1223</name>
</gene>
<name>A0A1M4YBH3_9FLAO</name>
<dbReference type="OrthoDB" id="1122111at2"/>
<dbReference type="InterPro" id="IPR005368">
    <property type="entry name" value="UPF0175"/>
</dbReference>
<evidence type="ECO:0000313" key="3">
    <source>
        <dbReference type="Proteomes" id="UP000184462"/>
    </source>
</evidence>
<dbReference type="RefSeq" id="WP_083574530.1">
    <property type="nucleotide sequence ID" value="NZ_FQTW01000022.1"/>
</dbReference>
<evidence type="ECO:0000256" key="1">
    <source>
        <dbReference type="ARBA" id="ARBA00005651"/>
    </source>
</evidence>
<protein>
    <submittedName>
        <fullName evidence="2">Predicted antitoxin, contains HTH domain</fullName>
    </submittedName>
</protein>
<proteinExistence type="inferred from homology"/>
<dbReference type="PANTHER" id="PTHR37525:SF1">
    <property type="entry name" value="UPF0175 PROTEIN SSL1255"/>
    <property type="match status" value="1"/>
</dbReference>
<accession>A0A1M4YBH3</accession>
<evidence type="ECO:0000313" key="2">
    <source>
        <dbReference type="EMBL" id="SHF03181.1"/>
    </source>
</evidence>
<dbReference type="Proteomes" id="UP000184462">
    <property type="component" value="Unassembled WGS sequence"/>
</dbReference>
<comment type="similarity">
    <text evidence="1">Belongs to the UPF0175 family.</text>
</comment>
<dbReference type="Pfam" id="PF03683">
    <property type="entry name" value="UPF0175"/>
    <property type="match status" value="1"/>
</dbReference>
<sequence length="86" mass="9764">MSIQTISVDFPNDILLALNESENDLKKRIKVTLAIQLYKLQKLTIGKAAQLSGMSRLEFEKELCKNKISISNLNEEDVLSDIEKLK</sequence>
<dbReference type="InterPro" id="IPR052264">
    <property type="entry name" value="UPF0175_domain"/>
</dbReference>
<keyword evidence="3" id="KW-1185">Reference proteome</keyword>
<dbReference type="PANTHER" id="PTHR37525">
    <property type="entry name" value="UPF0175 PROTEIN SSL1255"/>
    <property type="match status" value="1"/>
</dbReference>
<reference evidence="2 3" key="1">
    <citation type="submission" date="2016-11" db="EMBL/GenBank/DDBJ databases">
        <authorList>
            <person name="Jaros S."/>
            <person name="Januszkiewicz K."/>
            <person name="Wedrychowicz H."/>
        </authorList>
    </citation>
    <scope>NUCLEOTIDE SEQUENCE [LARGE SCALE GENOMIC DNA]</scope>
    <source>
        <strain evidence="2 3">DSM 25661</strain>
    </source>
</reference>
<organism evidence="2 3">
    <name type="scientific">Psychroflexus salarius</name>
    <dbReference type="NCBI Taxonomy" id="1155689"/>
    <lineage>
        <taxon>Bacteria</taxon>
        <taxon>Pseudomonadati</taxon>
        <taxon>Bacteroidota</taxon>
        <taxon>Flavobacteriia</taxon>
        <taxon>Flavobacteriales</taxon>
        <taxon>Flavobacteriaceae</taxon>
        <taxon>Psychroflexus</taxon>
    </lineage>
</organism>
<dbReference type="EMBL" id="FQTW01000022">
    <property type="protein sequence ID" value="SHF03181.1"/>
    <property type="molecule type" value="Genomic_DNA"/>
</dbReference>